<dbReference type="InterPro" id="IPR028208">
    <property type="entry name" value="Effector_pro_NleD-like"/>
</dbReference>
<organism evidence="2 3">
    <name type="scientific">Aquimarina algiphila</name>
    <dbReference type="NCBI Taxonomy" id="2047982"/>
    <lineage>
        <taxon>Bacteria</taxon>
        <taxon>Pseudomonadati</taxon>
        <taxon>Bacteroidota</taxon>
        <taxon>Flavobacteriia</taxon>
        <taxon>Flavobacteriales</taxon>
        <taxon>Flavobacteriaceae</taxon>
        <taxon>Aquimarina</taxon>
    </lineage>
</organism>
<keyword evidence="1" id="KW-0732">Signal</keyword>
<dbReference type="Gene3D" id="2.180.10.10">
    <property type="entry name" value="RHS repeat-associated core"/>
    <property type="match status" value="1"/>
</dbReference>
<proteinExistence type="predicted"/>
<evidence type="ECO:0000313" key="2">
    <source>
        <dbReference type="EMBL" id="TSE07892.1"/>
    </source>
</evidence>
<gene>
    <name evidence="2" type="ORF">FOF46_14290</name>
</gene>
<evidence type="ECO:0000313" key="3">
    <source>
        <dbReference type="Proteomes" id="UP000318833"/>
    </source>
</evidence>
<dbReference type="Pfam" id="PF14891">
    <property type="entry name" value="Peptidase_M91"/>
    <property type="match status" value="1"/>
</dbReference>
<sequence>MKKVYLYSLFFMSFGIVTAQIPFEKFDYKPKIGTLSKGKYIEHFDNDSIVQIGTILLNTKSKQIVGFVEETITYSESTLEPSISSRWMNPDPLSDEFPDKSPYNFVNNNPMRYIDPEGLAPFDIIIDGDEQFRQEALANLQSLTDSTLEIDSNGQVTISETGCNSGCDEGQNLVDGLINGDEVVTITNSSDGQNRTTETEGGNSTIEINLNKTTGGVDVNGNKDRPSEIGLAHELGHSKIFANRTDDLSDSNYVNPYEDNPNDGVWYAPNNFVPLDKTEARVRKNIENPIRNERGIPRRKMVKRSKFKYKGKF</sequence>
<dbReference type="RefSeq" id="WP_143916909.1">
    <property type="nucleotide sequence ID" value="NZ_CANMXV010000043.1"/>
</dbReference>
<feature type="chain" id="PRO_5021804846" description="RHS repeat-associated core domain-containing protein" evidence="1">
    <location>
        <begin position="20"/>
        <end position="313"/>
    </location>
</feature>
<name>A0A554VJ56_9FLAO</name>
<evidence type="ECO:0008006" key="4">
    <source>
        <dbReference type="Google" id="ProtNLM"/>
    </source>
</evidence>
<keyword evidence="3" id="KW-1185">Reference proteome</keyword>
<evidence type="ECO:0000256" key="1">
    <source>
        <dbReference type="SAM" id="SignalP"/>
    </source>
</evidence>
<protein>
    <recommendedName>
        <fullName evidence="4">RHS repeat-associated core domain-containing protein</fullName>
    </recommendedName>
</protein>
<feature type="signal peptide" evidence="1">
    <location>
        <begin position="1"/>
        <end position="19"/>
    </location>
</feature>
<dbReference type="Proteomes" id="UP000318833">
    <property type="component" value="Unassembled WGS sequence"/>
</dbReference>
<comment type="caution">
    <text evidence="2">The sequence shown here is derived from an EMBL/GenBank/DDBJ whole genome shotgun (WGS) entry which is preliminary data.</text>
</comment>
<reference evidence="2 3" key="1">
    <citation type="submission" date="2019-07" db="EMBL/GenBank/DDBJ databases">
        <title>The draft genome sequence of Aquimarina algiphila M91.</title>
        <authorList>
            <person name="Meng X."/>
        </authorList>
    </citation>
    <scope>NUCLEOTIDE SEQUENCE [LARGE SCALE GENOMIC DNA]</scope>
    <source>
        <strain evidence="2 3">M91</strain>
    </source>
</reference>
<dbReference type="AlphaFoldDB" id="A0A554VJ56"/>
<dbReference type="EMBL" id="VLNR01000028">
    <property type="protein sequence ID" value="TSE07892.1"/>
    <property type="molecule type" value="Genomic_DNA"/>
</dbReference>
<accession>A0A554VJ56</accession>
<dbReference type="OrthoDB" id="964483at2"/>